<keyword evidence="4" id="KW-1185">Reference proteome</keyword>
<evidence type="ECO:0000256" key="1">
    <source>
        <dbReference type="SAM" id="MobiDB-lite"/>
    </source>
</evidence>
<feature type="transmembrane region" description="Helical" evidence="2">
    <location>
        <begin position="172"/>
        <end position="189"/>
    </location>
</feature>
<feature type="compositionally biased region" description="Polar residues" evidence="1">
    <location>
        <begin position="270"/>
        <end position="280"/>
    </location>
</feature>
<dbReference type="AlphaFoldDB" id="A0A433TS98"/>
<dbReference type="EMBL" id="RQTK01000206">
    <property type="protein sequence ID" value="RUS84420.1"/>
    <property type="molecule type" value="Genomic_DNA"/>
</dbReference>
<name>A0A433TS98_ELYCH</name>
<keyword evidence="2" id="KW-1133">Transmembrane helix</keyword>
<gene>
    <name evidence="3" type="ORF">EGW08_007804</name>
</gene>
<feature type="non-terminal residue" evidence="3">
    <location>
        <position position="1"/>
    </location>
</feature>
<comment type="caution">
    <text evidence="3">The sequence shown here is derived from an EMBL/GenBank/DDBJ whole genome shotgun (WGS) entry which is preliminary data.</text>
</comment>
<keyword evidence="2" id="KW-0812">Transmembrane</keyword>
<feature type="non-terminal residue" evidence="3">
    <location>
        <position position="280"/>
    </location>
</feature>
<dbReference type="OrthoDB" id="6112511at2759"/>
<protein>
    <submittedName>
        <fullName evidence="3">Uncharacterized protein</fullName>
    </submittedName>
</protein>
<reference evidence="3 4" key="1">
    <citation type="submission" date="2019-01" db="EMBL/GenBank/DDBJ databases">
        <title>A draft genome assembly of the solar-powered sea slug Elysia chlorotica.</title>
        <authorList>
            <person name="Cai H."/>
            <person name="Li Q."/>
            <person name="Fang X."/>
            <person name="Li J."/>
            <person name="Curtis N.E."/>
            <person name="Altenburger A."/>
            <person name="Shibata T."/>
            <person name="Feng M."/>
            <person name="Maeda T."/>
            <person name="Schwartz J.A."/>
            <person name="Shigenobu S."/>
            <person name="Lundholm N."/>
            <person name="Nishiyama T."/>
            <person name="Yang H."/>
            <person name="Hasebe M."/>
            <person name="Li S."/>
            <person name="Pierce S.K."/>
            <person name="Wang J."/>
        </authorList>
    </citation>
    <scope>NUCLEOTIDE SEQUENCE [LARGE SCALE GENOMIC DNA]</scope>
    <source>
        <strain evidence="3">EC2010</strain>
        <tissue evidence="3">Whole organism of an adult</tissue>
    </source>
</reference>
<sequence>VIVNAGTILQYVTVLFLLFLYSKNTFSRVANLYQAYHAVIHRELLALIKTEIDEVARQEATDQENTAFVVQGESANNLPPDVRPRIKVKAPQPQWSTRGMLVFLDRHDTPYTPDKFFFETIDLNYFGCPGPIYRNVLAALWEFLKILLFLLFIFIVVMAFGDAYQVSTTNQLLATVVGGFVPFLFRYIFVSDTGVGDIDTKSIQFMTEFHRAINGFTQAWGVFDIVPTSFAEWDYRDDGSTTALGDGSHLDGNGNQSSFRSAHAVPGQPDATSSPLLSVP</sequence>
<evidence type="ECO:0000256" key="2">
    <source>
        <dbReference type="SAM" id="Phobius"/>
    </source>
</evidence>
<evidence type="ECO:0000313" key="4">
    <source>
        <dbReference type="Proteomes" id="UP000271974"/>
    </source>
</evidence>
<keyword evidence="2" id="KW-0472">Membrane</keyword>
<feature type="transmembrane region" description="Helical" evidence="2">
    <location>
        <begin position="143"/>
        <end position="160"/>
    </location>
</feature>
<feature type="region of interest" description="Disordered" evidence="1">
    <location>
        <begin position="244"/>
        <end position="280"/>
    </location>
</feature>
<evidence type="ECO:0000313" key="3">
    <source>
        <dbReference type="EMBL" id="RUS84420.1"/>
    </source>
</evidence>
<proteinExistence type="predicted"/>
<organism evidence="3 4">
    <name type="scientific">Elysia chlorotica</name>
    <name type="common">Eastern emerald elysia</name>
    <name type="synonym">Sea slug</name>
    <dbReference type="NCBI Taxonomy" id="188477"/>
    <lineage>
        <taxon>Eukaryota</taxon>
        <taxon>Metazoa</taxon>
        <taxon>Spiralia</taxon>
        <taxon>Lophotrochozoa</taxon>
        <taxon>Mollusca</taxon>
        <taxon>Gastropoda</taxon>
        <taxon>Heterobranchia</taxon>
        <taxon>Euthyneura</taxon>
        <taxon>Panpulmonata</taxon>
        <taxon>Sacoglossa</taxon>
        <taxon>Placobranchoidea</taxon>
        <taxon>Plakobranchidae</taxon>
        <taxon>Elysia</taxon>
    </lineage>
</organism>
<accession>A0A433TS98</accession>
<feature type="transmembrane region" description="Helical" evidence="2">
    <location>
        <begin position="6"/>
        <end position="22"/>
    </location>
</feature>
<dbReference type="Proteomes" id="UP000271974">
    <property type="component" value="Unassembled WGS sequence"/>
</dbReference>